<dbReference type="FunCoup" id="A0A7R8U9W3">
    <property type="interactions" value="317"/>
</dbReference>
<dbReference type="PROSITE" id="PS50146">
    <property type="entry name" value="DAGK"/>
    <property type="match status" value="1"/>
</dbReference>
<feature type="domain" description="Phorbol-ester/DAG-type" evidence="11">
    <location>
        <begin position="41"/>
        <end position="92"/>
    </location>
</feature>
<keyword evidence="8" id="KW-0862">Zinc</keyword>
<dbReference type="SMART" id="SM00046">
    <property type="entry name" value="DAGKc"/>
    <property type="match status" value="1"/>
</dbReference>
<dbReference type="InParanoid" id="A0A7R8U9W3"/>
<dbReference type="AlphaFoldDB" id="A0A7R8U9W3"/>
<proteinExistence type="inferred from homology"/>
<dbReference type="SUPFAM" id="SSF57889">
    <property type="entry name" value="Cysteine-rich domain"/>
    <property type="match status" value="1"/>
</dbReference>
<evidence type="ECO:0000256" key="1">
    <source>
        <dbReference type="ARBA" id="ARBA00001383"/>
    </source>
</evidence>
<evidence type="ECO:0000256" key="6">
    <source>
        <dbReference type="ARBA" id="ARBA00022741"/>
    </source>
</evidence>
<dbReference type="PANTHER" id="PTHR11255:SF118">
    <property type="entry name" value="DIACYLGLYCEROL KINASE EPSILON"/>
    <property type="match status" value="1"/>
</dbReference>
<evidence type="ECO:0000259" key="12">
    <source>
        <dbReference type="PROSITE" id="PS50146"/>
    </source>
</evidence>
<dbReference type="Pfam" id="PF00130">
    <property type="entry name" value="C1_1"/>
    <property type="match status" value="1"/>
</dbReference>
<sequence>MSSSERSFELIAGGLTVLVVLWFVCRAIMIDDVLVIPGRKRHNWKSVKIIGRAAYCSICEIFVVASTGLVCDSCGVCSHPHCTKKADSHLKCKDKYLKNGKSISHHWVKGNLPLNMECSLCKEDIDYHASPGLFGYRCCWCQTALHTNCFKKYATSDPCNYGRYRELIIPPTSIVAARTRRAVKLHLTGINPPDWEDWKPLLIIANTKSGSNTASDVVSHLRGYLHPLQVMELCPRGPQEALQWAVKISPKQCRILVAGGDGTVGWVLNTIFALDIRPIPEISIMPLGTGNDLSRVMRWGAESPDHINPVEILDQILASKVVNLDRWVLEIESVRYRLPIQRASLRTVYVYNYFSVGVDAQVTLNFHKTRDSRFYVLSSRLFNKILYFCFGTHQIMQPECEGLEKRIELYLDNKKVDLPELQSVVFLNIDSWGAGVKLCELSNKENKQFEHSISDGKMEVFGIVSSFHIAQLQVGIGKPVRIGQAKRIKIKFHQSCPVQADGEPWVQQQCEMSLSARGQAKMLQNQTESTT</sequence>
<dbReference type="InterPro" id="IPR046349">
    <property type="entry name" value="C1-like_sf"/>
</dbReference>
<dbReference type="InterPro" id="IPR037607">
    <property type="entry name" value="DGK"/>
</dbReference>
<comment type="catalytic activity">
    <reaction evidence="1 10">
        <text>a 1,2-diacyl-sn-glycerol + ATP = a 1,2-diacyl-sn-glycero-3-phosphate + ADP + H(+)</text>
        <dbReference type="Rhea" id="RHEA:10272"/>
        <dbReference type="ChEBI" id="CHEBI:15378"/>
        <dbReference type="ChEBI" id="CHEBI:17815"/>
        <dbReference type="ChEBI" id="CHEBI:30616"/>
        <dbReference type="ChEBI" id="CHEBI:58608"/>
        <dbReference type="ChEBI" id="CHEBI:456216"/>
        <dbReference type="EC" id="2.7.1.107"/>
    </reaction>
</comment>
<dbReference type="Gene3D" id="2.60.200.40">
    <property type="match status" value="1"/>
</dbReference>
<keyword evidence="6 10" id="KW-0547">Nucleotide-binding</keyword>
<keyword evidence="9 10" id="KW-0067">ATP-binding</keyword>
<name>A0A7R8U9W3_HERIL</name>
<keyword evidence="7 10" id="KW-0418">Kinase</keyword>
<dbReference type="EC" id="2.7.1.107" evidence="10"/>
<dbReference type="GO" id="GO:0007200">
    <property type="term" value="P:phospholipase C-activating G protein-coupled receptor signaling pathway"/>
    <property type="evidence" value="ECO:0007669"/>
    <property type="project" value="InterPro"/>
</dbReference>
<comment type="similarity">
    <text evidence="2 10">Belongs to the eukaryotic diacylglycerol kinase family.</text>
</comment>
<dbReference type="GO" id="GO:0005524">
    <property type="term" value="F:ATP binding"/>
    <property type="evidence" value="ECO:0007669"/>
    <property type="project" value="UniProtKB-KW"/>
</dbReference>
<protein>
    <recommendedName>
        <fullName evidence="10">Diacylglycerol kinase</fullName>
        <shortName evidence="10">DAG kinase</shortName>
        <ecNumber evidence="10">2.7.1.107</ecNumber>
    </recommendedName>
</protein>
<dbReference type="Pfam" id="PF00781">
    <property type="entry name" value="DAGK_cat"/>
    <property type="match status" value="1"/>
</dbReference>
<gene>
    <name evidence="13" type="ORF">HERILL_LOCUS259</name>
</gene>
<dbReference type="InterPro" id="IPR017438">
    <property type="entry name" value="ATP-NAD_kinase_N"/>
</dbReference>
<keyword evidence="5" id="KW-0677">Repeat</keyword>
<dbReference type="Gene3D" id="3.40.50.10330">
    <property type="entry name" value="Probable inorganic polyphosphate/atp-NAD kinase, domain 1"/>
    <property type="match status" value="1"/>
</dbReference>
<accession>A0A7R8U9W3</accession>
<dbReference type="Proteomes" id="UP000594454">
    <property type="component" value="Chromosome 1"/>
</dbReference>
<dbReference type="OrthoDB" id="242257at2759"/>
<evidence type="ECO:0000256" key="9">
    <source>
        <dbReference type="ARBA" id="ARBA00022840"/>
    </source>
</evidence>
<feature type="domain" description="DAGKc" evidence="12">
    <location>
        <begin position="196"/>
        <end position="333"/>
    </location>
</feature>
<organism evidence="13 14">
    <name type="scientific">Hermetia illucens</name>
    <name type="common">Black soldier fly</name>
    <dbReference type="NCBI Taxonomy" id="343691"/>
    <lineage>
        <taxon>Eukaryota</taxon>
        <taxon>Metazoa</taxon>
        <taxon>Ecdysozoa</taxon>
        <taxon>Arthropoda</taxon>
        <taxon>Hexapoda</taxon>
        <taxon>Insecta</taxon>
        <taxon>Pterygota</taxon>
        <taxon>Neoptera</taxon>
        <taxon>Endopterygota</taxon>
        <taxon>Diptera</taxon>
        <taxon>Brachycera</taxon>
        <taxon>Stratiomyomorpha</taxon>
        <taxon>Stratiomyidae</taxon>
        <taxon>Hermetiinae</taxon>
        <taxon>Hermetia</taxon>
    </lineage>
</organism>
<evidence type="ECO:0000256" key="2">
    <source>
        <dbReference type="ARBA" id="ARBA00009280"/>
    </source>
</evidence>
<keyword evidence="3 10" id="KW-0808">Transferase</keyword>
<evidence type="ECO:0000256" key="10">
    <source>
        <dbReference type="RuleBase" id="RU361128"/>
    </source>
</evidence>
<evidence type="ECO:0000256" key="5">
    <source>
        <dbReference type="ARBA" id="ARBA00022737"/>
    </source>
</evidence>
<dbReference type="PROSITE" id="PS00479">
    <property type="entry name" value="ZF_DAG_PE_1"/>
    <property type="match status" value="1"/>
</dbReference>
<dbReference type="GO" id="GO:0046872">
    <property type="term" value="F:metal ion binding"/>
    <property type="evidence" value="ECO:0007669"/>
    <property type="project" value="UniProtKB-KW"/>
</dbReference>
<evidence type="ECO:0000256" key="3">
    <source>
        <dbReference type="ARBA" id="ARBA00022679"/>
    </source>
</evidence>
<dbReference type="Gene3D" id="3.30.60.20">
    <property type="match status" value="1"/>
</dbReference>
<evidence type="ECO:0000256" key="4">
    <source>
        <dbReference type="ARBA" id="ARBA00022723"/>
    </source>
</evidence>
<dbReference type="InterPro" id="IPR001206">
    <property type="entry name" value="Diacylglycerol_kinase_cat_dom"/>
</dbReference>
<dbReference type="SUPFAM" id="SSF111331">
    <property type="entry name" value="NAD kinase/diacylglycerol kinase-like"/>
    <property type="match status" value="1"/>
</dbReference>
<dbReference type="PANTHER" id="PTHR11255">
    <property type="entry name" value="DIACYLGLYCEROL KINASE"/>
    <property type="match status" value="1"/>
</dbReference>
<dbReference type="GO" id="GO:0004143">
    <property type="term" value="F:ATP-dependent diacylglycerol kinase activity"/>
    <property type="evidence" value="ECO:0007669"/>
    <property type="project" value="UniProtKB-EC"/>
</dbReference>
<reference evidence="13 14" key="1">
    <citation type="submission" date="2020-11" db="EMBL/GenBank/DDBJ databases">
        <authorList>
            <person name="Wallbank WR R."/>
            <person name="Pardo Diaz C."/>
            <person name="Kozak K."/>
            <person name="Martin S."/>
            <person name="Jiggins C."/>
            <person name="Moest M."/>
            <person name="Warren A I."/>
            <person name="Generalovic N T."/>
            <person name="Byers J.R.P. K."/>
            <person name="Montejo-Kovacevich G."/>
            <person name="Yen C E."/>
        </authorList>
    </citation>
    <scope>NUCLEOTIDE SEQUENCE [LARGE SCALE GENOMIC DNA]</scope>
</reference>
<evidence type="ECO:0000256" key="7">
    <source>
        <dbReference type="ARBA" id="ARBA00022777"/>
    </source>
</evidence>
<dbReference type="OMA" id="MQPDCER"/>
<dbReference type="SMART" id="SM00109">
    <property type="entry name" value="C1"/>
    <property type="match status" value="2"/>
</dbReference>
<dbReference type="PROSITE" id="PS50081">
    <property type="entry name" value="ZF_DAG_PE_2"/>
    <property type="match status" value="2"/>
</dbReference>
<feature type="domain" description="Phorbol-ester/DAG-type" evidence="11">
    <location>
        <begin position="104"/>
        <end position="159"/>
    </location>
</feature>
<dbReference type="InterPro" id="IPR002219">
    <property type="entry name" value="PKC_DAG/PE"/>
</dbReference>
<dbReference type="Pfam" id="PF00609">
    <property type="entry name" value="DAGK_acc"/>
    <property type="match status" value="1"/>
</dbReference>
<dbReference type="CDD" id="cd20801">
    <property type="entry name" value="C1_DGKepsilon_typeIII_rpt1"/>
    <property type="match status" value="1"/>
</dbReference>
<dbReference type="SMART" id="SM00045">
    <property type="entry name" value="DAGKa"/>
    <property type="match status" value="1"/>
</dbReference>
<evidence type="ECO:0000259" key="11">
    <source>
        <dbReference type="PROSITE" id="PS50081"/>
    </source>
</evidence>
<dbReference type="InterPro" id="IPR000756">
    <property type="entry name" value="Diacylglycerol_kin_accessory"/>
</dbReference>
<dbReference type="GO" id="GO:0016020">
    <property type="term" value="C:membrane"/>
    <property type="evidence" value="ECO:0007669"/>
    <property type="project" value="TreeGrafter"/>
</dbReference>
<keyword evidence="14" id="KW-1185">Reference proteome</keyword>
<evidence type="ECO:0000313" key="14">
    <source>
        <dbReference type="Proteomes" id="UP000594454"/>
    </source>
</evidence>
<dbReference type="InterPro" id="IPR016064">
    <property type="entry name" value="NAD/diacylglycerol_kinase_sf"/>
</dbReference>
<evidence type="ECO:0000313" key="13">
    <source>
        <dbReference type="EMBL" id="CAD7076868.1"/>
    </source>
</evidence>
<evidence type="ECO:0000256" key="8">
    <source>
        <dbReference type="ARBA" id="ARBA00022833"/>
    </source>
</evidence>
<keyword evidence="4" id="KW-0479">Metal-binding</keyword>
<dbReference type="EMBL" id="LR899009">
    <property type="protein sequence ID" value="CAD7076868.1"/>
    <property type="molecule type" value="Genomic_DNA"/>
</dbReference>